<organism evidence="2 3">
    <name type="scientific">Strawberry lethal yellows phytoplasma (CPA) str. NZSb11</name>
    <dbReference type="NCBI Taxonomy" id="980422"/>
    <lineage>
        <taxon>Bacteria</taxon>
        <taxon>Bacillati</taxon>
        <taxon>Mycoplasmatota</taxon>
        <taxon>Mollicutes</taxon>
        <taxon>Acholeplasmatales</taxon>
        <taxon>Acholeplasmataceae</taxon>
        <taxon>Candidatus Phytoplasma</taxon>
        <taxon>16SrXII (Stolbur group)</taxon>
    </lineage>
</organism>
<dbReference type="AlphaFoldDB" id="R4RMD4"/>
<dbReference type="Proteomes" id="UP000013941">
    <property type="component" value="Chromosome"/>
</dbReference>
<keyword evidence="1" id="KW-1133">Transmembrane helix</keyword>
<name>R4RMD4_PHYAS</name>
<dbReference type="KEGG" id="nzs:SLY_0536"/>
<dbReference type="HOGENOM" id="CLU_3085236_0_0_14"/>
<dbReference type="PATRIC" id="fig|980422.3.peg.492"/>
<dbReference type="EMBL" id="CP002548">
    <property type="protein sequence ID" value="AGL90455.1"/>
    <property type="molecule type" value="Genomic_DNA"/>
</dbReference>
<accession>R4RMD4</accession>
<evidence type="ECO:0000313" key="3">
    <source>
        <dbReference type="Proteomes" id="UP000013941"/>
    </source>
</evidence>
<evidence type="ECO:0000256" key="1">
    <source>
        <dbReference type="SAM" id="Phobius"/>
    </source>
</evidence>
<keyword evidence="1" id="KW-0812">Transmembrane</keyword>
<sequence length="52" mass="6047">MSKKYHLLMFIIMINTARILMNKIIIVLIVIYQKNTFLKTITLGVATILQHS</sequence>
<keyword evidence="1" id="KW-0472">Membrane</keyword>
<protein>
    <submittedName>
        <fullName evidence="2">Uncharacterized protein</fullName>
    </submittedName>
</protein>
<gene>
    <name evidence="2" type="ORF">SLY_0536</name>
</gene>
<feature type="transmembrane region" description="Helical" evidence="1">
    <location>
        <begin position="7"/>
        <end position="32"/>
    </location>
</feature>
<proteinExistence type="predicted"/>
<evidence type="ECO:0000313" key="2">
    <source>
        <dbReference type="EMBL" id="AGL90455.1"/>
    </source>
</evidence>
<reference evidence="2 3" key="1">
    <citation type="journal article" date="2013" name="BMC Genomics">
        <title>Comparison of the complete genome sequence of two closely related isolates of 'Candidatus Phytoplasma australiense' reveals genome plasticity.</title>
        <authorList>
            <person name="Andersen M.T."/>
            <person name="Liefting L.W."/>
            <person name="Havukkala I."/>
            <person name="Beever R.E."/>
        </authorList>
    </citation>
    <scope>NUCLEOTIDE SEQUENCE [LARGE SCALE GENOMIC DNA]</scope>
    <source>
        <strain evidence="2 3">NZSb11</strain>
    </source>
</reference>
<dbReference type="RefSeq" id="WP_015638002.1">
    <property type="nucleotide sequence ID" value="NC_021236.1"/>
</dbReference>
<keyword evidence="3" id="KW-1185">Reference proteome</keyword>